<evidence type="ECO:0000313" key="1">
    <source>
        <dbReference type="EMBL" id="RXE55935.1"/>
    </source>
</evidence>
<dbReference type="EMBL" id="LHQS01000002">
    <property type="protein sequence ID" value="RXE55935.1"/>
    <property type="molecule type" value="Genomic_DNA"/>
</dbReference>
<accession>A0A498H0U4</accession>
<comment type="caution">
    <text evidence="1">The sequence shown here is derived from an EMBL/GenBank/DDBJ whole genome shotgun (WGS) entry which is preliminary data.</text>
</comment>
<dbReference type="AlphaFoldDB" id="A0A498H0U4"/>
<protein>
    <submittedName>
        <fullName evidence="1">Uncharacterized protein</fullName>
    </submittedName>
</protein>
<reference evidence="1 2" key="1">
    <citation type="journal article" date="2015" name="Int. J. Syst. Evol. Microbiol.">
        <title>Methanoculleus taiwanensis sp. nov., a methanogen isolated from deep marine sediment at the deformation front area near Taiwan.</title>
        <authorList>
            <person name="Weng C.Y."/>
            <person name="Chen S.C."/>
            <person name="Lai M.C."/>
            <person name="Wu S.Y."/>
            <person name="Lin S."/>
            <person name="Yang T.F."/>
            <person name="Chen P.C."/>
        </authorList>
    </citation>
    <scope>NUCLEOTIDE SEQUENCE [LARGE SCALE GENOMIC DNA]</scope>
    <source>
        <strain evidence="1 2">CYW4</strain>
    </source>
</reference>
<dbReference type="RefSeq" id="WP_128693648.1">
    <property type="nucleotide sequence ID" value="NZ_LHQS01000002.1"/>
</dbReference>
<keyword evidence="2" id="KW-1185">Reference proteome</keyword>
<name>A0A498H0U4_9EURY</name>
<evidence type="ECO:0000313" key="2">
    <source>
        <dbReference type="Proteomes" id="UP000290932"/>
    </source>
</evidence>
<proteinExistence type="predicted"/>
<organism evidence="1 2">
    <name type="scientific">Methanoculleus taiwanensis</name>
    <dbReference type="NCBI Taxonomy" id="1550565"/>
    <lineage>
        <taxon>Archaea</taxon>
        <taxon>Methanobacteriati</taxon>
        <taxon>Methanobacteriota</taxon>
        <taxon>Stenosarchaea group</taxon>
        <taxon>Methanomicrobia</taxon>
        <taxon>Methanomicrobiales</taxon>
        <taxon>Methanomicrobiaceae</taxon>
        <taxon>Methanoculleus</taxon>
    </lineage>
</organism>
<sequence length="97" mass="11286">MEPAENVTGKQVGVRLPGHLYRWLKAKVDGGEYSNMAQSVIGELTKAKALEERRCEPVAYDIREGPESDPLLRLVNERLDEIRRELRGEIERRRRER</sequence>
<gene>
    <name evidence="1" type="ORF">ABH15_06930</name>
</gene>
<dbReference type="OrthoDB" id="106292at2157"/>
<dbReference type="Proteomes" id="UP000290932">
    <property type="component" value="Unassembled WGS sequence"/>
</dbReference>